<gene>
    <name evidence="2" type="ORF">DK427_04045</name>
</gene>
<dbReference type="Proteomes" id="UP000246058">
    <property type="component" value="Chromosome"/>
</dbReference>
<evidence type="ECO:0000313" key="3">
    <source>
        <dbReference type="Proteomes" id="UP000246058"/>
    </source>
</evidence>
<protein>
    <submittedName>
        <fullName evidence="2">Peptidase</fullName>
    </submittedName>
</protein>
<feature type="region of interest" description="Disordered" evidence="1">
    <location>
        <begin position="71"/>
        <end position="97"/>
    </location>
</feature>
<dbReference type="RefSeq" id="WP_109950148.1">
    <property type="nucleotide sequence ID" value="NZ_CP029551.1"/>
</dbReference>
<dbReference type="AlphaFoldDB" id="A0A2U8VN42"/>
<evidence type="ECO:0000256" key="1">
    <source>
        <dbReference type="SAM" id="MobiDB-lite"/>
    </source>
</evidence>
<reference evidence="2 3" key="1">
    <citation type="submission" date="2018-05" db="EMBL/GenBank/DDBJ databases">
        <title>Complete Genome Sequence of Methylobacterium sp. 17Sr1-43.</title>
        <authorList>
            <person name="Srinivasan S."/>
        </authorList>
    </citation>
    <scope>NUCLEOTIDE SEQUENCE [LARGE SCALE GENOMIC DNA]</scope>
    <source>
        <strain evidence="2 3">17Sr1-43</strain>
    </source>
</reference>
<evidence type="ECO:0000313" key="2">
    <source>
        <dbReference type="EMBL" id="AWN35017.1"/>
    </source>
</evidence>
<accession>A0A2U8VN42</accession>
<dbReference type="OrthoDB" id="7409377at2"/>
<keyword evidence="3" id="KW-1185">Reference proteome</keyword>
<dbReference type="InterPro" id="IPR021074">
    <property type="entry name" value="Formate_DH_dsu"/>
</dbReference>
<dbReference type="EMBL" id="CP029551">
    <property type="protein sequence ID" value="AWN35017.1"/>
    <property type="molecule type" value="Genomic_DNA"/>
</dbReference>
<name>A0A2U8VN42_9HYPH</name>
<sequence length="97" mass="10429">MSALTQADKLVRMANQIAAFFRSYPEEEAVAGIDKHIRAFWTPKMIAHLENALPEQGDRVDELVVRALSGAEPQADSPVRAATRDPQLLGAGASDAG</sequence>
<dbReference type="KEGG" id="meti:DK427_04045"/>
<dbReference type="Pfam" id="PF11390">
    <property type="entry name" value="FdsD"/>
    <property type="match status" value="1"/>
</dbReference>
<proteinExistence type="predicted"/>
<organism evidence="2 3">
    <name type="scientific">Methylobacterium radiodurans</name>
    <dbReference type="NCBI Taxonomy" id="2202828"/>
    <lineage>
        <taxon>Bacteria</taxon>
        <taxon>Pseudomonadati</taxon>
        <taxon>Pseudomonadota</taxon>
        <taxon>Alphaproteobacteria</taxon>
        <taxon>Hyphomicrobiales</taxon>
        <taxon>Methylobacteriaceae</taxon>
        <taxon>Methylobacterium</taxon>
    </lineage>
</organism>